<dbReference type="EMBL" id="BPQQ01000042">
    <property type="protein sequence ID" value="GJE01757.1"/>
    <property type="molecule type" value="Genomic_DNA"/>
</dbReference>
<dbReference type="RefSeq" id="WP_238236864.1">
    <property type="nucleotide sequence ID" value="NZ_BPQQ01000042.1"/>
</dbReference>
<accession>A0ABQ4SF92</accession>
<dbReference type="Pfam" id="PF03881">
    <property type="entry name" value="Fructosamin_kin"/>
    <property type="match status" value="1"/>
</dbReference>
<protein>
    <submittedName>
        <fullName evidence="2">Ketoamine kinase</fullName>
    </submittedName>
</protein>
<evidence type="ECO:0000256" key="1">
    <source>
        <dbReference type="ARBA" id="ARBA00009460"/>
    </source>
</evidence>
<dbReference type="InterPro" id="IPR016477">
    <property type="entry name" value="Fructo-/Ketosamine-3-kinase"/>
</dbReference>
<dbReference type="SUPFAM" id="SSF56112">
    <property type="entry name" value="Protein kinase-like (PK-like)"/>
    <property type="match status" value="1"/>
</dbReference>
<dbReference type="GO" id="GO:0016301">
    <property type="term" value="F:kinase activity"/>
    <property type="evidence" value="ECO:0007669"/>
    <property type="project" value="UniProtKB-KW"/>
</dbReference>
<dbReference type="Proteomes" id="UP001055153">
    <property type="component" value="Unassembled WGS sequence"/>
</dbReference>
<gene>
    <name evidence="2" type="ORF">GMJLKIPL_3692</name>
</gene>
<evidence type="ECO:0000313" key="3">
    <source>
        <dbReference type="Proteomes" id="UP001055153"/>
    </source>
</evidence>
<sequence>MSALAAAAAARLGRRLVDCAPLGGGELSRLVRIRLDDGREAVVKDGPDPPAEAAMLDAIRRAGAPAPAVLAAEAAFLVIECLPADGREADADLGRAVARLHAATGPAYGWAQDYAFGPVAIGNGWSEDWPVFWGERRLLCHGPHLDPALARRVEALAAALPDRLPARPRPALLHGDLWAGNVLCAGGRVSGLIDPACAYGHAEADLAMLALFGRPGPAFHAAYGEAEPGFAERRPIYQLWPALVHLRLFGAGYRGLVEGLLAAAGA</sequence>
<keyword evidence="2" id="KW-0418">Kinase</keyword>
<organism evidence="2 3">
    <name type="scientific">Methylobacterium isbiliense</name>
    <dbReference type="NCBI Taxonomy" id="315478"/>
    <lineage>
        <taxon>Bacteria</taxon>
        <taxon>Pseudomonadati</taxon>
        <taxon>Pseudomonadota</taxon>
        <taxon>Alphaproteobacteria</taxon>
        <taxon>Hyphomicrobiales</taxon>
        <taxon>Methylobacteriaceae</taxon>
        <taxon>Methylobacterium</taxon>
    </lineage>
</organism>
<name>A0ABQ4SF92_9HYPH</name>
<dbReference type="InterPro" id="IPR011009">
    <property type="entry name" value="Kinase-like_dom_sf"/>
</dbReference>
<dbReference type="PANTHER" id="PTHR12149:SF8">
    <property type="entry name" value="PROTEIN-RIBULOSAMINE 3-KINASE"/>
    <property type="match status" value="1"/>
</dbReference>
<dbReference type="Gene3D" id="3.30.200.20">
    <property type="entry name" value="Phosphorylase Kinase, domain 1"/>
    <property type="match status" value="1"/>
</dbReference>
<comment type="similarity">
    <text evidence="1">Belongs to the fructosamine kinase family.</text>
</comment>
<keyword evidence="3" id="KW-1185">Reference proteome</keyword>
<dbReference type="Gene3D" id="3.90.1200.10">
    <property type="match status" value="1"/>
</dbReference>
<reference evidence="2" key="2">
    <citation type="submission" date="2021-08" db="EMBL/GenBank/DDBJ databases">
        <authorList>
            <person name="Tani A."/>
            <person name="Ola A."/>
            <person name="Ogura Y."/>
            <person name="Katsura K."/>
            <person name="Hayashi T."/>
        </authorList>
    </citation>
    <scope>NUCLEOTIDE SEQUENCE</scope>
    <source>
        <strain evidence="2">DSM 17168</strain>
    </source>
</reference>
<evidence type="ECO:0000313" key="2">
    <source>
        <dbReference type="EMBL" id="GJE01757.1"/>
    </source>
</evidence>
<keyword evidence="2" id="KW-0808">Transferase</keyword>
<dbReference type="PANTHER" id="PTHR12149">
    <property type="entry name" value="FRUCTOSAMINE 3 KINASE-RELATED PROTEIN"/>
    <property type="match status" value="1"/>
</dbReference>
<proteinExistence type="inferred from homology"/>
<comment type="caution">
    <text evidence="2">The sequence shown here is derived from an EMBL/GenBank/DDBJ whole genome shotgun (WGS) entry which is preliminary data.</text>
</comment>
<reference evidence="2" key="1">
    <citation type="journal article" date="2021" name="Front. Microbiol.">
        <title>Comprehensive Comparative Genomics and Phenotyping of Methylobacterium Species.</title>
        <authorList>
            <person name="Alessa O."/>
            <person name="Ogura Y."/>
            <person name="Fujitani Y."/>
            <person name="Takami H."/>
            <person name="Hayashi T."/>
            <person name="Sahin N."/>
            <person name="Tani A."/>
        </authorList>
    </citation>
    <scope>NUCLEOTIDE SEQUENCE</scope>
    <source>
        <strain evidence="2">DSM 17168</strain>
    </source>
</reference>